<dbReference type="STRING" id="357804.Ping_2783"/>
<evidence type="ECO:0000256" key="2">
    <source>
        <dbReference type="ARBA" id="ARBA00023002"/>
    </source>
</evidence>
<protein>
    <submittedName>
        <fullName evidence="6">Succinate semialdehyde dehydrogenase</fullName>
        <ecNumber evidence="6">1.2.1.16</ecNumber>
    </submittedName>
</protein>
<name>A1SYC5_PSYIN</name>
<evidence type="ECO:0000256" key="1">
    <source>
        <dbReference type="ARBA" id="ARBA00009986"/>
    </source>
</evidence>
<evidence type="ECO:0000256" key="4">
    <source>
        <dbReference type="RuleBase" id="RU003345"/>
    </source>
</evidence>
<dbReference type="Pfam" id="PF00171">
    <property type="entry name" value="Aldedh"/>
    <property type="match status" value="1"/>
</dbReference>
<dbReference type="Gene3D" id="3.40.309.10">
    <property type="entry name" value="Aldehyde Dehydrogenase, Chain A, domain 2"/>
    <property type="match status" value="1"/>
</dbReference>
<dbReference type="InterPro" id="IPR016161">
    <property type="entry name" value="Ald_DH/histidinol_DH"/>
</dbReference>
<dbReference type="FunFam" id="3.40.309.10:FF:000004">
    <property type="entry name" value="Succinate-semialdehyde dehydrogenase I"/>
    <property type="match status" value="1"/>
</dbReference>
<gene>
    <name evidence="6" type="ordered locus">Ping_2783</name>
</gene>
<sequence>MGILNLFENKPYINGQFILTATKTTFNVYNPANNECLASVENAGEEEVVNAINAADQAFALWRTVAPRERAEILRSCYNIMIKNKENIANLISLEEGKTLSESLGEVNYAAEFFRWFSEEAVRINGDLSRSPSGNNNILVTNEPVGICYLITPWNFPAAMMTRKIAPALAAGCSVIVKPSEETPLTALYLAQLFSEAGVPKGLINVLPSNRPEELSEAIFKDNRIRKISFTGSTNIGSHLLSKASKKVVNCSMELGGNAPFIVLDDADLDVAIDSAMIAKMRNAGESCIAANRFYVHQSLAASFTEKLTKKMAVLKVGNGLDSTTDVGPLINRKAVIKVDGLVQEAIKKGAKLHCGGGLIESDSCYYSPTVLSNIPKDADIFSQEIFGPVAAISTFDDIDSVISSANNTDFGLAAYIISADIKKALRVASLLEAGVIGINQGFISDPAAPFGGVKQSGLGREGGGDGIWEFIEKKYIAVDW</sequence>
<dbReference type="InterPro" id="IPR050740">
    <property type="entry name" value="Aldehyde_DH_Superfamily"/>
</dbReference>
<dbReference type="CDD" id="cd07103">
    <property type="entry name" value="ALDH_F5_SSADH_GabD"/>
    <property type="match status" value="1"/>
</dbReference>
<evidence type="ECO:0000259" key="5">
    <source>
        <dbReference type="Pfam" id="PF00171"/>
    </source>
</evidence>
<evidence type="ECO:0000313" key="6">
    <source>
        <dbReference type="EMBL" id="ABM04490.1"/>
    </source>
</evidence>
<organism evidence="6 7">
    <name type="scientific">Psychromonas ingrahamii (strain DSM 17664 / CCUG 51855 / 37)</name>
    <dbReference type="NCBI Taxonomy" id="357804"/>
    <lineage>
        <taxon>Bacteria</taxon>
        <taxon>Pseudomonadati</taxon>
        <taxon>Pseudomonadota</taxon>
        <taxon>Gammaproteobacteria</taxon>
        <taxon>Alteromonadales</taxon>
        <taxon>Psychromonadaceae</taxon>
        <taxon>Psychromonas</taxon>
    </lineage>
</organism>
<dbReference type="PANTHER" id="PTHR43353:SF5">
    <property type="entry name" value="SUCCINATE-SEMIALDEHYDE DEHYDROGENASE, MITOCHONDRIAL"/>
    <property type="match status" value="1"/>
</dbReference>
<dbReference type="SUPFAM" id="SSF53720">
    <property type="entry name" value="ALDH-like"/>
    <property type="match status" value="1"/>
</dbReference>
<dbReference type="GO" id="GO:0004777">
    <property type="term" value="F:succinate-semialdehyde dehydrogenase (NAD+) activity"/>
    <property type="evidence" value="ECO:0007669"/>
    <property type="project" value="TreeGrafter"/>
</dbReference>
<keyword evidence="7" id="KW-1185">Reference proteome</keyword>
<dbReference type="OrthoDB" id="9812625at2"/>
<dbReference type="PROSITE" id="PS00687">
    <property type="entry name" value="ALDEHYDE_DEHYDR_GLU"/>
    <property type="match status" value="1"/>
</dbReference>
<proteinExistence type="inferred from homology"/>
<dbReference type="PANTHER" id="PTHR43353">
    <property type="entry name" value="SUCCINATE-SEMIALDEHYDE DEHYDROGENASE, MITOCHONDRIAL"/>
    <property type="match status" value="1"/>
</dbReference>
<dbReference type="InterPro" id="IPR016162">
    <property type="entry name" value="Ald_DH_N"/>
</dbReference>
<dbReference type="EMBL" id="CP000510">
    <property type="protein sequence ID" value="ABM04490.1"/>
    <property type="molecule type" value="Genomic_DNA"/>
</dbReference>
<dbReference type="Gene3D" id="3.40.605.10">
    <property type="entry name" value="Aldehyde Dehydrogenase, Chain A, domain 1"/>
    <property type="match status" value="1"/>
</dbReference>
<accession>A1SYC5</accession>
<feature type="active site" evidence="3">
    <location>
        <position position="254"/>
    </location>
</feature>
<dbReference type="RefSeq" id="WP_011771045.1">
    <property type="nucleotide sequence ID" value="NC_008709.1"/>
</dbReference>
<dbReference type="Proteomes" id="UP000000639">
    <property type="component" value="Chromosome"/>
</dbReference>
<feature type="domain" description="Aldehyde dehydrogenase" evidence="5">
    <location>
        <begin position="22"/>
        <end position="476"/>
    </location>
</feature>
<keyword evidence="2 4" id="KW-0560">Oxidoreductase</keyword>
<dbReference type="InterPro" id="IPR029510">
    <property type="entry name" value="Ald_DH_CS_GLU"/>
</dbReference>
<dbReference type="FunFam" id="3.40.605.10:FF:000005">
    <property type="entry name" value="Succinate-semialdehyde dehydrogenase I"/>
    <property type="match status" value="1"/>
</dbReference>
<evidence type="ECO:0000256" key="3">
    <source>
        <dbReference type="PROSITE-ProRule" id="PRU10007"/>
    </source>
</evidence>
<dbReference type="HOGENOM" id="CLU_005391_5_1_6"/>
<dbReference type="EC" id="1.2.1.16" evidence="6"/>
<dbReference type="InterPro" id="IPR015590">
    <property type="entry name" value="Aldehyde_DH_dom"/>
</dbReference>
<dbReference type="eggNOG" id="COG1012">
    <property type="taxonomic scope" value="Bacteria"/>
</dbReference>
<evidence type="ECO:0000313" key="7">
    <source>
        <dbReference type="Proteomes" id="UP000000639"/>
    </source>
</evidence>
<dbReference type="AlphaFoldDB" id="A1SYC5"/>
<comment type="similarity">
    <text evidence="1 4">Belongs to the aldehyde dehydrogenase family.</text>
</comment>
<dbReference type="GO" id="GO:0009450">
    <property type="term" value="P:gamma-aminobutyric acid catabolic process"/>
    <property type="evidence" value="ECO:0007669"/>
    <property type="project" value="TreeGrafter"/>
</dbReference>
<reference evidence="6 7" key="1">
    <citation type="submission" date="2007-01" db="EMBL/GenBank/DDBJ databases">
        <title>Complete sequence of Psychromonas ingrahamii 37.</title>
        <authorList>
            <consortium name="US DOE Joint Genome Institute"/>
            <person name="Copeland A."/>
            <person name="Lucas S."/>
            <person name="Lapidus A."/>
            <person name="Barry K."/>
            <person name="Detter J.C."/>
            <person name="Glavina del Rio T."/>
            <person name="Hammon N."/>
            <person name="Israni S."/>
            <person name="Dalin E."/>
            <person name="Tice H."/>
            <person name="Pitluck S."/>
            <person name="Thompson L.S."/>
            <person name="Brettin T."/>
            <person name="Bruce D."/>
            <person name="Han C."/>
            <person name="Tapia R."/>
            <person name="Schmutz J."/>
            <person name="Larimer F."/>
            <person name="Land M."/>
            <person name="Hauser L."/>
            <person name="Kyrpides N."/>
            <person name="Ivanova N."/>
            <person name="Staley J."/>
            <person name="Richardson P."/>
        </authorList>
    </citation>
    <scope>NUCLEOTIDE SEQUENCE [LARGE SCALE GENOMIC DNA]</scope>
    <source>
        <strain evidence="6 7">37</strain>
    </source>
</reference>
<dbReference type="KEGG" id="pin:Ping_2783"/>
<dbReference type="InterPro" id="IPR016163">
    <property type="entry name" value="Ald_DH_C"/>
</dbReference>